<comment type="caution">
    <text evidence="1">The sequence shown here is derived from an EMBL/GenBank/DDBJ whole genome shotgun (WGS) entry which is preliminary data.</text>
</comment>
<dbReference type="PANTHER" id="PTHR35175">
    <property type="entry name" value="DUF1289 DOMAIN-CONTAINING PROTEIN"/>
    <property type="match status" value="1"/>
</dbReference>
<dbReference type="Proteomes" id="UP000765845">
    <property type="component" value="Unassembled WGS sequence"/>
</dbReference>
<dbReference type="PANTHER" id="PTHR35175:SF2">
    <property type="entry name" value="DUF1289 DOMAIN-CONTAINING PROTEIN"/>
    <property type="match status" value="1"/>
</dbReference>
<gene>
    <name evidence="1" type="ORF">HCU74_05690</name>
</gene>
<dbReference type="Pfam" id="PF06945">
    <property type="entry name" value="DUF1289"/>
    <property type="match status" value="1"/>
</dbReference>
<sequence>MSAVEQEKPVSSPCISVCALDNNDVCTGCYRNLREISDWSAMSNAQRREVILLAHQRCKAYYG</sequence>
<keyword evidence="2" id="KW-1185">Reference proteome</keyword>
<protein>
    <submittedName>
        <fullName evidence="1">DUF1289 domain-containing protein</fullName>
    </submittedName>
</protein>
<evidence type="ECO:0000313" key="2">
    <source>
        <dbReference type="Proteomes" id="UP000765845"/>
    </source>
</evidence>
<evidence type="ECO:0000313" key="1">
    <source>
        <dbReference type="EMBL" id="NKI16909.1"/>
    </source>
</evidence>
<proteinExistence type="predicted"/>
<name>A0ABX1GCK8_9GAMM</name>
<dbReference type="InterPro" id="IPR010710">
    <property type="entry name" value="DUF1289"/>
</dbReference>
<dbReference type="RefSeq" id="WP_168449450.1">
    <property type="nucleotide sequence ID" value="NZ_JAAWWK010000002.1"/>
</dbReference>
<organism evidence="1 2">
    <name type="scientific">Spongiibacter thalassae</name>
    <dbReference type="NCBI Taxonomy" id="2721624"/>
    <lineage>
        <taxon>Bacteria</taxon>
        <taxon>Pseudomonadati</taxon>
        <taxon>Pseudomonadota</taxon>
        <taxon>Gammaproteobacteria</taxon>
        <taxon>Cellvibrionales</taxon>
        <taxon>Spongiibacteraceae</taxon>
        <taxon>Spongiibacter</taxon>
    </lineage>
</organism>
<reference evidence="1 2" key="1">
    <citation type="submission" date="2020-04" db="EMBL/GenBank/DDBJ databases">
        <authorList>
            <person name="Yoon J."/>
        </authorList>
    </citation>
    <scope>NUCLEOTIDE SEQUENCE [LARGE SCALE GENOMIC DNA]</scope>
    <source>
        <strain evidence="1 2">KMU-166</strain>
    </source>
</reference>
<accession>A0ABX1GCK8</accession>
<dbReference type="EMBL" id="JAAWWK010000002">
    <property type="protein sequence ID" value="NKI16909.1"/>
    <property type="molecule type" value="Genomic_DNA"/>
</dbReference>